<gene>
    <name evidence="1" type="ORF">PBLR_12022</name>
</gene>
<dbReference type="PIRSF" id="PIRSF031551">
    <property type="entry name" value="DUF1706"/>
    <property type="match status" value="1"/>
</dbReference>
<name>A0A383R9J7_PAEAL</name>
<dbReference type="AlphaFoldDB" id="A0A383R9J7"/>
<dbReference type="Pfam" id="PF08020">
    <property type="entry name" value="DUF1706"/>
    <property type="match status" value="1"/>
</dbReference>
<accession>A0A383R9J7</accession>
<dbReference type="RefSeq" id="WP_138185662.1">
    <property type="nucleotide sequence ID" value="NZ_LS992241.1"/>
</dbReference>
<dbReference type="Proteomes" id="UP000304148">
    <property type="component" value="Chromosome"/>
</dbReference>
<dbReference type="PANTHER" id="PTHR40658">
    <property type="match status" value="1"/>
</dbReference>
<organism evidence="1 2">
    <name type="scientific">Paenibacillus alvei</name>
    <name type="common">Bacillus alvei</name>
    <dbReference type="NCBI Taxonomy" id="44250"/>
    <lineage>
        <taxon>Bacteria</taxon>
        <taxon>Bacillati</taxon>
        <taxon>Bacillota</taxon>
        <taxon>Bacilli</taxon>
        <taxon>Bacillales</taxon>
        <taxon>Paenibacillaceae</taxon>
        <taxon>Paenibacillus</taxon>
    </lineage>
</organism>
<dbReference type="InterPro" id="IPR012550">
    <property type="entry name" value="DUF1706"/>
</dbReference>
<dbReference type="EMBL" id="LS992241">
    <property type="protein sequence ID" value="SYX83600.1"/>
    <property type="molecule type" value="Genomic_DNA"/>
</dbReference>
<evidence type="ECO:0000313" key="1">
    <source>
        <dbReference type="EMBL" id="SYX83600.1"/>
    </source>
</evidence>
<dbReference type="Gene3D" id="1.20.120.450">
    <property type="entry name" value="dinb family like domain"/>
    <property type="match status" value="1"/>
</dbReference>
<reference evidence="2" key="1">
    <citation type="submission" date="2018-08" db="EMBL/GenBank/DDBJ databases">
        <authorList>
            <person name="Chevrot R."/>
        </authorList>
    </citation>
    <scope>NUCLEOTIDE SEQUENCE [LARGE SCALE GENOMIC DNA]</scope>
</reference>
<sequence length="174" mass="20799">MTSYHYNNKAALIDAIQYTYRRFDEEFNNIEDSARDVRITGVDRTPAEIIAYQLGWLHLVMGWDKQEQEGEIVHMPSPEYKWNQLGALYQSFYERYSSYSLTELRNQLKDAVQLWVNWIDSYNDEALFIQGVRNWTGDKQNWPMARWIHINSVAPFTSFRTKIRKWKKGFLSMP</sequence>
<dbReference type="PANTHER" id="PTHR40658:SF3">
    <property type="entry name" value="CLBS_DFSB FAMILY FOUR-HELIX BUNDLE PROTEIN"/>
    <property type="match status" value="1"/>
</dbReference>
<dbReference type="InterPro" id="IPR034660">
    <property type="entry name" value="DinB/YfiT-like"/>
</dbReference>
<evidence type="ECO:0000313" key="2">
    <source>
        <dbReference type="Proteomes" id="UP000304148"/>
    </source>
</evidence>
<protein>
    <submittedName>
        <fullName evidence="1">Sibling bacteriocin</fullName>
    </submittedName>
</protein>
<proteinExistence type="predicted"/>